<sequence>MEQPKGFVAPDQERKVCKLVKSLYKLKQAHKLDMKDMRLSDVILGIKISRAPDRIVLSQTHYIESVLRKFSAFDSPPAKTLVDLSLHLARI</sequence>
<keyword evidence="2" id="KW-1185">Reference proteome</keyword>
<evidence type="ECO:0008006" key="3">
    <source>
        <dbReference type="Google" id="ProtNLM"/>
    </source>
</evidence>
<dbReference type="Proteomes" id="UP001318860">
    <property type="component" value="Unassembled WGS sequence"/>
</dbReference>
<comment type="caution">
    <text evidence="1">The sequence shown here is derived from an EMBL/GenBank/DDBJ whole genome shotgun (WGS) entry which is preliminary data.</text>
</comment>
<gene>
    <name evidence="1" type="ORF">DH2020_006549</name>
</gene>
<name>A0ABR0XJ68_REHGL</name>
<accession>A0ABR0XJ68</accession>
<evidence type="ECO:0000313" key="2">
    <source>
        <dbReference type="Proteomes" id="UP001318860"/>
    </source>
</evidence>
<proteinExistence type="predicted"/>
<dbReference type="EMBL" id="JABTTQ020000004">
    <property type="protein sequence ID" value="KAK6159235.1"/>
    <property type="molecule type" value="Genomic_DNA"/>
</dbReference>
<reference evidence="1 2" key="1">
    <citation type="journal article" date="2021" name="Comput. Struct. Biotechnol. J.">
        <title>De novo genome assembly of the potent medicinal plant Rehmannia glutinosa using nanopore technology.</title>
        <authorList>
            <person name="Ma L."/>
            <person name="Dong C."/>
            <person name="Song C."/>
            <person name="Wang X."/>
            <person name="Zheng X."/>
            <person name="Niu Y."/>
            <person name="Chen S."/>
            <person name="Feng W."/>
        </authorList>
    </citation>
    <scope>NUCLEOTIDE SEQUENCE [LARGE SCALE GENOMIC DNA]</scope>
    <source>
        <strain evidence="1">DH-2019</strain>
    </source>
</reference>
<evidence type="ECO:0000313" key="1">
    <source>
        <dbReference type="EMBL" id="KAK6159235.1"/>
    </source>
</evidence>
<protein>
    <recommendedName>
        <fullName evidence="3">Reverse transcriptase Ty1/copia-type domain-containing protein</fullName>
    </recommendedName>
</protein>
<organism evidence="1 2">
    <name type="scientific">Rehmannia glutinosa</name>
    <name type="common">Chinese foxglove</name>
    <dbReference type="NCBI Taxonomy" id="99300"/>
    <lineage>
        <taxon>Eukaryota</taxon>
        <taxon>Viridiplantae</taxon>
        <taxon>Streptophyta</taxon>
        <taxon>Embryophyta</taxon>
        <taxon>Tracheophyta</taxon>
        <taxon>Spermatophyta</taxon>
        <taxon>Magnoliopsida</taxon>
        <taxon>eudicotyledons</taxon>
        <taxon>Gunneridae</taxon>
        <taxon>Pentapetalae</taxon>
        <taxon>asterids</taxon>
        <taxon>lamiids</taxon>
        <taxon>Lamiales</taxon>
        <taxon>Orobanchaceae</taxon>
        <taxon>Rehmannieae</taxon>
        <taxon>Rehmannia</taxon>
    </lineage>
</organism>